<comment type="caution">
    <text evidence="1">The sequence shown here is derived from an EMBL/GenBank/DDBJ whole genome shotgun (WGS) entry which is preliminary data.</text>
</comment>
<name>A0A094Q6S1_9ZZZZ</name>
<dbReference type="PANTHER" id="PTHR42110:SF1">
    <property type="entry name" value="L-ASPARAGINASE, PUTATIVE (AFU_ORTHOLOGUE AFUA_3G11890)-RELATED"/>
    <property type="match status" value="1"/>
</dbReference>
<organism evidence="1">
    <name type="scientific">freshwater metagenome</name>
    <dbReference type="NCBI Taxonomy" id="449393"/>
    <lineage>
        <taxon>unclassified sequences</taxon>
        <taxon>metagenomes</taxon>
        <taxon>ecological metagenomes</taxon>
    </lineage>
</organism>
<dbReference type="AlphaFoldDB" id="A0A094Q6S1"/>
<proteinExistence type="predicted"/>
<reference evidence="1" key="1">
    <citation type="submission" date="2014-05" db="EMBL/GenBank/DDBJ databases">
        <title>Key roles for freshwater Actinobacteria revealed by deep metagenomic sequencing.</title>
        <authorList>
            <person name="Ghai R."/>
            <person name="Mizuno C.M."/>
            <person name="Picazo A."/>
            <person name="Camacho A."/>
            <person name="Rodriguez-Valera F."/>
        </authorList>
    </citation>
    <scope>NUCLEOTIDE SEQUENCE</scope>
</reference>
<dbReference type="EMBL" id="JNSK01000016">
    <property type="protein sequence ID" value="KGA19107.1"/>
    <property type="molecule type" value="Genomic_DNA"/>
</dbReference>
<dbReference type="Pfam" id="PF06089">
    <property type="entry name" value="Asparaginase_II"/>
    <property type="match status" value="1"/>
</dbReference>
<dbReference type="PANTHER" id="PTHR42110">
    <property type="entry name" value="L-ASPARAGINASE, PUTATIVE (AFU_ORTHOLOGUE AFUA_3G11890)-RELATED"/>
    <property type="match status" value="1"/>
</dbReference>
<protein>
    <recommendedName>
        <fullName evidence="2">Asparaginase</fullName>
    </recommendedName>
</protein>
<evidence type="ECO:0000313" key="1">
    <source>
        <dbReference type="EMBL" id="KGA19107.1"/>
    </source>
</evidence>
<dbReference type="InterPro" id="IPR010349">
    <property type="entry name" value="Asparaginase_II"/>
</dbReference>
<gene>
    <name evidence="1" type="ORF">GM50_6665</name>
</gene>
<evidence type="ECO:0008006" key="2">
    <source>
        <dbReference type="Google" id="ProtNLM"/>
    </source>
</evidence>
<accession>A0A094Q6S1</accession>
<sequence>MTKFSAGEILAEITRSGVVESVHTGHLILLNSDGSVLFTKGDPTQLTYPRSTIKSIQSSAMIRNGLDIEPRLLALASSSHSGAAMHQEGALEILATVGLSEKDLQNAKDKPLGEPERRAWADKEPTRLAMNCSGKHAGMLATCVAAGWPTANYLDPAHPLQIAIKEELENLASEKVALTSADGCGAPLFLFSLMGLARAMRAITISTDPIHQRVVQACRDFPEMVAGEKRLTTRLMREVPGLFMKEGAEGVEIATLADGRTIIFKISDGSIRAFETLMVAALAEFGISVVDTSERIYGGSEAIGSIRACITRG</sequence>